<evidence type="ECO:0000313" key="2">
    <source>
        <dbReference type="Proteomes" id="UP001215598"/>
    </source>
</evidence>
<gene>
    <name evidence="1" type="ORF">B0H16DRAFT_1895978</name>
</gene>
<reference evidence="1" key="1">
    <citation type="submission" date="2023-03" db="EMBL/GenBank/DDBJ databases">
        <title>Massive genome expansion in bonnet fungi (Mycena s.s.) driven by repeated elements and novel gene families across ecological guilds.</title>
        <authorList>
            <consortium name="Lawrence Berkeley National Laboratory"/>
            <person name="Harder C.B."/>
            <person name="Miyauchi S."/>
            <person name="Viragh M."/>
            <person name="Kuo A."/>
            <person name="Thoen E."/>
            <person name="Andreopoulos B."/>
            <person name="Lu D."/>
            <person name="Skrede I."/>
            <person name="Drula E."/>
            <person name="Henrissat B."/>
            <person name="Morin E."/>
            <person name="Kohler A."/>
            <person name="Barry K."/>
            <person name="LaButti K."/>
            <person name="Morin E."/>
            <person name="Salamov A."/>
            <person name="Lipzen A."/>
            <person name="Mereny Z."/>
            <person name="Hegedus B."/>
            <person name="Baldrian P."/>
            <person name="Stursova M."/>
            <person name="Weitz H."/>
            <person name="Taylor A."/>
            <person name="Grigoriev I.V."/>
            <person name="Nagy L.G."/>
            <person name="Martin F."/>
            <person name="Kauserud H."/>
        </authorList>
    </citation>
    <scope>NUCLEOTIDE SEQUENCE</scope>
    <source>
        <strain evidence="1">CBHHK182m</strain>
    </source>
</reference>
<organism evidence="1 2">
    <name type="scientific">Mycena metata</name>
    <dbReference type="NCBI Taxonomy" id="1033252"/>
    <lineage>
        <taxon>Eukaryota</taxon>
        <taxon>Fungi</taxon>
        <taxon>Dikarya</taxon>
        <taxon>Basidiomycota</taxon>
        <taxon>Agaricomycotina</taxon>
        <taxon>Agaricomycetes</taxon>
        <taxon>Agaricomycetidae</taxon>
        <taxon>Agaricales</taxon>
        <taxon>Marasmiineae</taxon>
        <taxon>Mycenaceae</taxon>
        <taxon>Mycena</taxon>
    </lineage>
</organism>
<keyword evidence="2" id="KW-1185">Reference proteome</keyword>
<evidence type="ECO:0000313" key="1">
    <source>
        <dbReference type="EMBL" id="KAJ7722967.1"/>
    </source>
</evidence>
<dbReference type="Proteomes" id="UP001215598">
    <property type="component" value="Unassembled WGS sequence"/>
</dbReference>
<protein>
    <submittedName>
        <fullName evidence="1">Uncharacterized protein</fullName>
    </submittedName>
</protein>
<dbReference type="AlphaFoldDB" id="A0AAD7HLU2"/>
<sequence>MKFHSQVAFHCPPFFLWHALNFTTSIHSLLPFACRYSSSACSSPSASSLLLRSSLRPCSLPPSMLNRVNSSILSARARLWVTHAQLPALLSVPSTAPVSTPRMTASLILIKSSATHWTSIKWSVRLCALDSRRDEDFTVKKLVLWRAKGLRRLLD</sequence>
<accession>A0AAD7HLU2</accession>
<name>A0AAD7HLU2_9AGAR</name>
<dbReference type="EMBL" id="JARKIB010000215">
    <property type="protein sequence ID" value="KAJ7722967.1"/>
    <property type="molecule type" value="Genomic_DNA"/>
</dbReference>
<proteinExistence type="predicted"/>
<comment type="caution">
    <text evidence="1">The sequence shown here is derived from an EMBL/GenBank/DDBJ whole genome shotgun (WGS) entry which is preliminary data.</text>
</comment>